<dbReference type="Pfam" id="PF13578">
    <property type="entry name" value="Methyltransf_24"/>
    <property type="match status" value="1"/>
</dbReference>
<evidence type="ECO:0000313" key="5">
    <source>
        <dbReference type="Proteomes" id="UP000467148"/>
    </source>
</evidence>
<dbReference type="KEGG" id="mhev:MHEL_32790"/>
<evidence type="ECO:0008006" key="6">
    <source>
        <dbReference type="Google" id="ProtNLM"/>
    </source>
</evidence>
<dbReference type="Proteomes" id="UP000467148">
    <property type="component" value="Chromosome"/>
</dbReference>
<evidence type="ECO:0000256" key="1">
    <source>
        <dbReference type="ARBA" id="ARBA00022603"/>
    </source>
</evidence>
<dbReference type="GO" id="GO:0032259">
    <property type="term" value="P:methylation"/>
    <property type="evidence" value="ECO:0007669"/>
    <property type="project" value="UniProtKB-KW"/>
</dbReference>
<proteinExistence type="predicted"/>
<keyword evidence="3" id="KW-0949">S-adenosyl-L-methionine</keyword>
<dbReference type="PROSITE" id="PS51682">
    <property type="entry name" value="SAM_OMT_I"/>
    <property type="match status" value="1"/>
</dbReference>
<accession>A0A7I7TA62</accession>
<dbReference type="PANTHER" id="PTHR43167:SF1">
    <property type="entry name" value="PUTATIVE (AFU_ORTHOLOGUE AFUA_6G01830)-RELATED"/>
    <property type="match status" value="1"/>
</dbReference>
<dbReference type="RefSeq" id="WP_246227252.1">
    <property type="nucleotide sequence ID" value="NZ_AP022596.1"/>
</dbReference>
<dbReference type="InterPro" id="IPR029063">
    <property type="entry name" value="SAM-dependent_MTases_sf"/>
</dbReference>
<evidence type="ECO:0000256" key="3">
    <source>
        <dbReference type="ARBA" id="ARBA00022691"/>
    </source>
</evidence>
<keyword evidence="2" id="KW-0808">Transferase</keyword>
<organism evidence="4 5">
    <name type="scientific">Mycolicibacterium helvum</name>
    <dbReference type="NCBI Taxonomy" id="1534349"/>
    <lineage>
        <taxon>Bacteria</taxon>
        <taxon>Bacillati</taxon>
        <taxon>Actinomycetota</taxon>
        <taxon>Actinomycetes</taxon>
        <taxon>Mycobacteriales</taxon>
        <taxon>Mycobacteriaceae</taxon>
        <taxon>Mycolicibacterium</taxon>
    </lineage>
</organism>
<protein>
    <recommendedName>
        <fullName evidence="6">O-methyltransferase</fullName>
    </recommendedName>
</protein>
<sequence>MDADNDQRTRNVNSLDTPQVSSVLERLFGEAERADRPFITEMLDSAEAGIDPVARALEAEAEDYKGFYRRAVQNFLCVSPTYGRFLYLCARAVKAKRVVEFGTSFGVSAIYLACAVRDNGGGTVIGTELEPSKATRAYENLTAAGVADLVDIRIGDAVDVLSSDLGGQVDLVHLDGALSLYRPVLRLLEPRLSSSALVVAENSTSDYLDYVTGPGSSYLSLTLPFDRDGRGNELSVFTG</sequence>
<evidence type="ECO:0000256" key="2">
    <source>
        <dbReference type="ARBA" id="ARBA00022679"/>
    </source>
</evidence>
<keyword evidence="5" id="KW-1185">Reference proteome</keyword>
<dbReference type="EMBL" id="AP022596">
    <property type="protein sequence ID" value="BBY65036.1"/>
    <property type="molecule type" value="Genomic_DNA"/>
</dbReference>
<reference evidence="4 5" key="1">
    <citation type="journal article" date="2019" name="Emerg. Microbes Infect.">
        <title>Comprehensive subspecies identification of 175 nontuberculous mycobacteria species based on 7547 genomic profiles.</title>
        <authorList>
            <person name="Matsumoto Y."/>
            <person name="Kinjo T."/>
            <person name="Motooka D."/>
            <person name="Nabeya D."/>
            <person name="Jung N."/>
            <person name="Uechi K."/>
            <person name="Horii T."/>
            <person name="Iida T."/>
            <person name="Fujita J."/>
            <person name="Nakamura S."/>
        </authorList>
    </citation>
    <scope>NUCLEOTIDE SEQUENCE [LARGE SCALE GENOMIC DNA]</scope>
    <source>
        <strain evidence="4 5">JCM 30396</strain>
    </source>
</reference>
<dbReference type="SUPFAM" id="SSF53335">
    <property type="entry name" value="S-adenosyl-L-methionine-dependent methyltransferases"/>
    <property type="match status" value="1"/>
</dbReference>
<dbReference type="Gene3D" id="3.40.50.150">
    <property type="entry name" value="Vaccinia Virus protein VP39"/>
    <property type="match status" value="1"/>
</dbReference>
<dbReference type="GO" id="GO:0008171">
    <property type="term" value="F:O-methyltransferase activity"/>
    <property type="evidence" value="ECO:0007669"/>
    <property type="project" value="InterPro"/>
</dbReference>
<dbReference type="PANTHER" id="PTHR43167">
    <property type="entry name" value="PUTATIVE (AFU_ORTHOLOGUE AFUA_6G01830)-RELATED"/>
    <property type="match status" value="1"/>
</dbReference>
<dbReference type="InterPro" id="IPR002935">
    <property type="entry name" value="SAM_O-MeTrfase"/>
</dbReference>
<name>A0A7I7TA62_9MYCO</name>
<gene>
    <name evidence="4" type="ORF">MHEL_32790</name>
</gene>
<evidence type="ECO:0000313" key="4">
    <source>
        <dbReference type="EMBL" id="BBY65036.1"/>
    </source>
</evidence>
<dbReference type="AlphaFoldDB" id="A0A7I7TA62"/>
<keyword evidence="1" id="KW-0489">Methyltransferase</keyword>